<feature type="transmembrane region" description="Helical" evidence="1">
    <location>
        <begin position="6"/>
        <end position="25"/>
    </location>
</feature>
<dbReference type="Pfam" id="PF00892">
    <property type="entry name" value="EamA"/>
    <property type="match status" value="1"/>
</dbReference>
<evidence type="ECO:0000313" key="3">
    <source>
        <dbReference type="EMBL" id="GAG67118.1"/>
    </source>
</evidence>
<sequence length="98" mass="11055">MVEFIGLVFTVYAIFAWAIASLVYKTGLEKTEPKANLFFRLCCVSVSSLLFSLVFGNYIFFSNLNNIELIFYLLACLISGLSVTIGDLLYYISLKKID</sequence>
<organism evidence="3">
    <name type="scientific">marine sediment metagenome</name>
    <dbReference type="NCBI Taxonomy" id="412755"/>
    <lineage>
        <taxon>unclassified sequences</taxon>
        <taxon>metagenomes</taxon>
        <taxon>ecological metagenomes</taxon>
    </lineage>
</organism>
<feature type="non-terminal residue" evidence="3">
    <location>
        <position position="98"/>
    </location>
</feature>
<dbReference type="InterPro" id="IPR000620">
    <property type="entry name" value="EamA_dom"/>
</dbReference>
<evidence type="ECO:0000256" key="1">
    <source>
        <dbReference type="SAM" id="Phobius"/>
    </source>
</evidence>
<keyword evidence="1" id="KW-0812">Transmembrane</keyword>
<keyword evidence="1" id="KW-0472">Membrane</keyword>
<dbReference type="AlphaFoldDB" id="X1A2T4"/>
<reference evidence="3" key="1">
    <citation type="journal article" date="2014" name="Front. Microbiol.">
        <title>High frequency of phylogenetically diverse reductive dehalogenase-homologous genes in deep subseafloor sedimentary metagenomes.</title>
        <authorList>
            <person name="Kawai M."/>
            <person name="Futagami T."/>
            <person name="Toyoda A."/>
            <person name="Takaki Y."/>
            <person name="Nishi S."/>
            <person name="Hori S."/>
            <person name="Arai W."/>
            <person name="Tsubouchi T."/>
            <person name="Morono Y."/>
            <person name="Uchiyama I."/>
            <person name="Ito T."/>
            <person name="Fujiyama A."/>
            <person name="Inagaki F."/>
            <person name="Takami H."/>
        </authorList>
    </citation>
    <scope>NUCLEOTIDE SEQUENCE</scope>
    <source>
        <strain evidence="3">Expedition CK06-06</strain>
    </source>
</reference>
<gene>
    <name evidence="3" type="ORF">S01H4_12774</name>
</gene>
<accession>X1A2T4</accession>
<keyword evidence="1" id="KW-1133">Transmembrane helix</keyword>
<feature type="domain" description="EamA" evidence="2">
    <location>
        <begin position="5"/>
        <end position="97"/>
    </location>
</feature>
<feature type="transmembrane region" description="Helical" evidence="1">
    <location>
        <begin position="70"/>
        <end position="92"/>
    </location>
</feature>
<dbReference type="GO" id="GO:0016020">
    <property type="term" value="C:membrane"/>
    <property type="evidence" value="ECO:0007669"/>
    <property type="project" value="InterPro"/>
</dbReference>
<feature type="transmembrane region" description="Helical" evidence="1">
    <location>
        <begin position="37"/>
        <end position="58"/>
    </location>
</feature>
<proteinExistence type="predicted"/>
<protein>
    <recommendedName>
        <fullName evidence="2">EamA domain-containing protein</fullName>
    </recommendedName>
</protein>
<name>X1A2T4_9ZZZZ</name>
<dbReference type="EMBL" id="BART01005530">
    <property type="protein sequence ID" value="GAG67118.1"/>
    <property type="molecule type" value="Genomic_DNA"/>
</dbReference>
<comment type="caution">
    <text evidence="3">The sequence shown here is derived from an EMBL/GenBank/DDBJ whole genome shotgun (WGS) entry which is preliminary data.</text>
</comment>
<evidence type="ECO:0000259" key="2">
    <source>
        <dbReference type="Pfam" id="PF00892"/>
    </source>
</evidence>